<sequence>MASNSTATLDEIRSNYCPTVVLFFNICVPFQYRLNFIKFFSALNFVGRSLMVWAAFSSFGSLELVFVSTKMNSVDYQQVLENQLLLYHNRFPQKNFIFQQDNAAIHWSKIDPTNLKNLPTSMTERTFQVISRRGSCTNY</sequence>
<proteinExistence type="predicted"/>
<keyword evidence="1" id="KW-0812">Transmembrane</keyword>
<dbReference type="AlphaFoldDB" id="A0A1I7WSK4"/>
<keyword evidence="1" id="KW-1133">Transmembrane helix</keyword>
<dbReference type="Gene3D" id="3.30.420.10">
    <property type="entry name" value="Ribonuclease H-like superfamily/Ribonuclease H"/>
    <property type="match status" value="1"/>
</dbReference>
<keyword evidence="1" id="KW-0472">Membrane</keyword>
<name>A0A1I7WSK4_HETBA</name>
<accession>A0A1I7WSK4</accession>
<dbReference type="WBParaSite" id="Hba_08119">
    <property type="protein sequence ID" value="Hba_08119"/>
    <property type="gene ID" value="Hba_08119"/>
</dbReference>
<evidence type="ECO:0000313" key="2">
    <source>
        <dbReference type="Proteomes" id="UP000095283"/>
    </source>
</evidence>
<evidence type="ECO:0000313" key="3">
    <source>
        <dbReference type="WBParaSite" id="Hba_08119"/>
    </source>
</evidence>
<protein>
    <submittedName>
        <fullName evidence="3">Transposable element Tc3 transposase</fullName>
    </submittedName>
</protein>
<dbReference type="Proteomes" id="UP000095283">
    <property type="component" value="Unplaced"/>
</dbReference>
<dbReference type="InterPro" id="IPR036397">
    <property type="entry name" value="RNaseH_sf"/>
</dbReference>
<organism evidence="2 3">
    <name type="scientific">Heterorhabditis bacteriophora</name>
    <name type="common">Entomopathogenic nematode worm</name>
    <dbReference type="NCBI Taxonomy" id="37862"/>
    <lineage>
        <taxon>Eukaryota</taxon>
        <taxon>Metazoa</taxon>
        <taxon>Ecdysozoa</taxon>
        <taxon>Nematoda</taxon>
        <taxon>Chromadorea</taxon>
        <taxon>Rhabditida</taxon>
        <taxon>Rhabditina</taxon>
        <taxon>Rhabditomorpha</taxon>
        <taxon>Strongyloidea</taxon>
        <taxon>Heterorhabditidae</taxon>
        <taxon>Heterorhabditis</taxon>
    </lineage>
</organism>
<reference evidence="3" key="1">
    <citation type="submission" date="2016-11" db="UniProtKB">
        <authorList>
            <consortium name="WormBaseParasite"/>
        </authorList>
    </citation>
    <scope>IDENTIFICATION</scope>
</reference>
<evidence type="ECO:0000256" key="1">
    <source>
        <dbReference type="SAM" id="Phobius"/>
    </source>
</evidence>
<dbReference type="GO" id="GO:0003676">
    <property type="term" value="F:nucleic acid binding"/>
    <property type="evidence" value="ECO:0007669"/>
    <property type="project" value="InterPro"/>
</dbReference>
<keyword evidence="2" id="KW-1185">Reference proteome</keyword>
<feature type="transmembrane region" description="Helical" evidence="1">
    <location>
        <begin position="50"/>
        <end position="67"/>
    </location>
</feature>